<gene>
    <name evidence="1" type="ORF">Mal4_53270</name>
</gene>
<dbReference type="EMBL" id="CP036275">
    <property type="protein sequence ID" value="QDU40964.1"/>
    <property type="molecule type" value="Genomic_DNA"/>
</dbReference>
<dbReference type="InterPro" id="IPR027417">
    <property type="entry name" value="P-loop_NTPase"/>
</dbReference>
<sequence>MLIVLGGLPGTGKTTLARHIVEAFRACYVRIDTIEQTLRDTGLVDGEMGPAGYVLGYRLASENLRLGQTVVADSVNSIAITRDAWRRTGEQHDAVVIEVEVICSDPTEHRRRVESRAGDIPGLTPPTWDAVIAREYEPWDRDHIVIDTAGRTERDCVRETIGQIARAGGVAVEPFGQQTG</sequence>
<dbReference type="PANTHER" id="PTHR37807:SF3">
    <property type="entry name" value="OS07G0160300 PROTEIN"/>
    <property type="match status" value="1"/>
</dbReference>
<evidence type="ECO:0000313" key="2">
    <source>
        <dbReference type="Proteomes" id="UP000320496"/>
    </source>
</evidence>
<dbReference type="AlphaFoldDB" id="A0A517ZET3"/>
<keyword evidence="1" id="KW-0808">Transferase</keyword>
<reference evidence="1 2" key="1">
    <citation type="submission" date="2019-02" db="EMBL/GenBank/DDBJ databases">
        <title>Deep-cultivation of Planctomycetes and their phenomic and genomic characterization uncovers novel biology.</title>
        <authorList>
            <person name="Wiegand S."/>
            <person name="Jogler M."/>
            <person name="Boedeker C."/>
            <person name="Pinto D."/>
            <person name="Vollmers J."/>
            <person name="Rivas-Marin E."/>
            <person name="Kohn T."/>
            <person name="Peeters S.H."/>
            <person name="Heuer A."/>
            <person name="Rast P."/>
            <person name="Oberbeckmann S."/>
            <person name="Bunk B."/>
            <person name="Jeske O."/>
            <person name="Meyerdierks A."/>
            <person name="Storesund J.E."/>
            <person name="Kallscheuer N."/>
            <person name="Luecker S."/>
            <person name="Lage O.M."/>
            <person name="Pohl T."/>
            <person name="Merkel B.J."/>
            <person name="Hornburger P."/>
            <person name="Mueller R.-W."/>
            <person name="Bruemmer F."/>
            <person name="Labrenz M."/>
            <person name="Spormann A.M."/>
            <person name="Op den Camp H."/>
            <person name="Overmann J."/>
            <person name="Amann R."/>
            <person name="Jetten M.S.M."/>
            <person name="Mascher T."/>
            <person name="Medema M.H."/>
            <person name="Devos D.P."/>
            <person name="Kaster A.-K."/>
            <person name="Ovreas L."/>
            <person name="Rohde M."/>
            <person name="Galperin M.Y."/>
            <person name="Jogler C."/>
        </authorList>
    </citation>
    <scope>NUCLEOTIDE SEQUENCE [LARGE SCALE GENOMIC DNA]</scope>
    <source>
        <strain evidence="1 2">Mal4</strain>
    </source>
</reference>
<dbReference type="KEGG" id="mri:Mal4_53270"/>
<dbReference type="Pfam" id="PF13671">
    <property type="entry name" value="AAA_33"/>
    <property type="match status" value="1"/>
</dbReference>
<dbReference type="PANTHER" id="PTHR37807">
    <property type="entry name" value="OS07G0160300 PROTEIN"/>
    <property type="match status" value="1"/>
</dbReference>
<dbReference type="RefSeq" id="WP_145372200.1">
    <property type="nucleotide sequence ID" value="NZ_CP036275.1"/>
</dbReference>
<name>A0A517ZET3_9PLAN</name>
<accession>A0A517ZET3</accession>
<organism evidence="1 2">
    <name type="scientific">Maioricimonas rarisocia</name>
    <dbReference type="NCBI Taxonomy" id="2528026"/>
    <lineage>
        <taxon>Bacteria</taxon>
        <taxon>Pseudomonadati</taxon>
        <taxon>Planctomycetota</taxon>
        <taxon>Planctomycetia</taxon>
        <taxon>Planctomycetales</taxon>
        <taxon>Planctomycetaceae</taxon>
        <taxon>Maioricimonas</taxon>
    </lineage>
</organism>
<dbReference type="Gene3D" id="3.40.50.300">
    <property type="entry name" value="P-loop containing nucleotide triphosphate hydrolases"/>
    <property type="match status" value="1"/>
</dbReference>
<protein>
    <submittedName>
        <fullName evidence="1">Chloramphenicol phosphotransferase-like protein</fullName>
    </submittedName>
</protein>
<keyword evidence="2" id="KW-1185">Reference proteome</keyword>
<dbReference type="OrthoDB" id="9805698at2"/>
<dbReference type="Proteomes" id="UP000320496">
    <property type="component" value="Chromosome"/>
</dbReference>
<dbReference type="GO" id="GO:0016740">
    <property type="term" value="F:transferase activity"/>
    <property type="evidence" value="ECO:0007669"/>
    <property type="project" value="UniProtKB-KW"/>
</dbReference>
<proteinExistence type="predicted"/>
<dbReference type="SUPFAM" id="SSF52540">
    <property type="entry name" value="P-loop containing nucleoside triphosphate hydrolases"/>
    <property type="match status" value="1"/>
</dbReference>
<evidence type="ECO:0000313" key="1">
    <source>
        <dbReference type="EMBL" id="QDU40964.1"/>
    </source>
</evidence>